<comment type="caution">
    <text evidence="3">The sequence shown here is derived from an EMBL/GenBank/DDBJ whole genome shotgun (WGS) entry which is preliminary data.</text>
</comment>
<proteinExistence type="predicted"/>
<feature type="compositionally biased region" description="Polar residues" evidence="1">
    <location>
        <begin position="124"/>
        <end position="133"/>
    </location>
</feature>
<dbReference type="EMBL" id="PYFQ01000014">
    <property type="protein sequence ID" value="PSK35662.1"/>
    <property type="molecule type" value="Genomic_DNA"/>
</dbReference>
<name>A0A2P7YI74_9ASCO</name>
<dbReference type="PANTHER" id="PTHR35523">
    <property type="entry name" value="CELL WALL PROTEIN SED1"/>
    <property type="match status" value="1"/>
</dbReference>
<accession>A0A2P7YI74</accession>
<feature type="chain" id="PRO_5015170631" evidence="2">
    <location>
        <begin position="19"/>
        <end position="161"/>
    </location>
</feature>
<dbReference type="InterPro" id="IPR038843">
    <property type="entry name" value="Sed1/Spi1"/>
</dbReference>
<protein>
    <submittedName>
        <fullName evidence="3">Uncharacterized protein</fullName>
    </submittedName>
</protein>
<evidence type="ECO:0000313" key="4">
    <source>
        <dbReference type="Proteomes" id="UP000241107"/>
    </source>
</evidence>
<organism evidence="3 4">
    <name type="scientific">Candidozyma pseudohaemuli</name>
    <dbReference type="NCBI Taxonomy" id="418784"/>
    <lineage>
        <taxon>Eukaryota</taxon>
        <taxon>Fungi</taxon>
        <taxon>Dikarya</taxon>
        <taxon>Ascomycota</taxon>
        <taxon>Saccharomycotina</taxon>
        <taxon>Pichiomycetes</taxon>
        <taxon>Metschnikowiaceae</taxon>
        <taxon>Candidozyma</taxon>
    </lineage>
</organism>
<evidence type="ECO:0000256" key="1">
    <source>
        <dbReference type="SAM" id="MobiDB-lite"/>
    </source>
</evidence>
<dbReference type="OrthoDB" id="10487245at2759"/>
<evidence type="ECO:0000256" key="2">
    <source>
        <dbReference type="SAM" id="SignalP"/>
    </source>
</evidence>
<dbReference type="AlphaFoldDB" id="A0A2P7YI74"/>
<dbReference type="GO" id="GO:0031505">
    <property type="term" value="P:fungal-type cell wall organization"/>
    <property type="evidence" value="ECO:0007669"/>
    <property type="project" value="InterPro"/>
</dbReference>
<gene>
    <name evidence="3" type="ORF">C7M61_004451</name>
</gene>
<dbReference type="GeneID" id="36567838"/>
<dbReference type="RefSeq" id="XP_024712153.1">
    <property type="nucleotide sequence ID" value="XM_024859771.1"/>
</dbReference>
<dbReference type="STRING" id="418784.A0A2P7YI74"/>
<keyword evidence="4" id="KW-1185">Reference proteome</keyword>
<dbReference type="GO" id="GO:0009277">
    <property type="term" value="C:fungal-type cell wall"/>
    <property type="evidence" value="ECO:0007669"/>
    <property type="project" value="TreeGrafter"/>
</dbReference>
<dbReference type="GO" id="GO:0005199">
    <property type="term" value="F:structural constituent of cell wall"/>
    <property type="evidence" value="ECO:0007669"/>
    <property type="project" value="InterPro"/>
</dbReference>
<dbReference type="PANTHER" id="PTHR35523:SF1">
    <property type="entry name" value="CELL WALL PROTEIN SED1"/>
    <property type="match status" value="1"/>
</dbReference>
<reference evidence="3 4" key="1">
    <citation type="submission" date="2018-03" db="EMBL/GenBank/DDBJ databases">
        <title>Candida pseudohaemulonii genome assembly and annotation.</title>
        <authorList>
            <person name="Munoz J.F."/>
            <person name="Gade L.G."/>
            <person name="Chow N.A."/>
            <person name="Litvintseva A.P."/>
            <person name="Loparev V.N."/>
            <person name="Cuomo C.A."/>
        </authorList>
    </citation>
    <scope>NUCLEOTIDE SEQUENCE [LARGE SCALE GENOMIC DNA]</scope>
    <source>
        <strain evidence="3 4">B12108</strain>
    </source>
</reference>
<sequence length="161" mass="15929">MQLTNIAAAAAIAGVAAANNVTLTTHIVVTDYTTYCPEPTHVVFNNKTITVTEATTLTVKGPVTIPTTVVSQKPTPGVPAPETTAPHQHPSSSAPHQHPSSAAETTTKPGHSAPHSSVAGESTPGASHPSSAAHVSTIENNAGRVAAGAAAGLAAIAAALV</sequence>
<feature type="signal peptide" evidence="2">
    <location>
        <begin position="1"/>
        <end position="18"/>
    </location>
</feature>
<evidence type="ECO:0000313" key="3">
    <source>
        <dbReference type="EMBL" id="PSK35662.1"/>
    </source>
</evidence>
<keyword evidence="2" id="KW-0732">Signal</keyword>
<dbReference type="Proteomes" id="UP000241107">
    <property type="component" value="Unassembled WGS sequence"/>
</dbReference>
<dbReference type="VEuPathDB" id="FungiDB:C7M61_004451"/>
<feature type="region of interest" description="Disordered" evidence="1">
    <location>
        <begin position="67"/>
        <end position="133"/>
    </location>
</feature>
<feature type="compositionally biased region" description="Low complexity" evidence="1">
    <location>
        <begin position="85"/>
        <end position="103"/>
    </location>
</feature>